<proteinExistence type="predicted"/>
<evidence type="ECO:0000313" key="2">
    <source>
        <dbReference type="EMBL" id="GAA2706766.1"/>
    </source>
</evidence>
<name>A0ABN3THK9_9ACTN</name>
<keyword evidence="3" id="KW-1185">Reference proteome</keyword>
<dbReference type="RefSeq" id="WP_344432462.1">
    <property type="nucleotide sequence ID" value="NZ_BAAASL010000001.1"/>
</dbReference>
<dbReference type="Proteomes" id="UP001500886">
    <property type="component" value="Unassembled WGS sequence"/>
</dbReference>
<gene>
    <name evidence="2" type="ORF">GCM10010315_00150</name>
</gene>
<keyword evidence="1" id="KW-0175">Coiled coil</keyword>
<comment type="caution">
    <text evidence="2">The sequence shown here is derived from an EMBL/GenBank/DDBJ whole genome shotgun (WGS) entry which is preliminary data.</text>
</comment>
<organism evidence="2 3">
    <name type="scientific">Streptomyces luteosporeus</name>
    <dbReference type="NCBI Taxonomy" id="173856"/>
    <lineage>
        <taxon>Bacteria</taxon>
        <taxon>Bacillati</taxon>
        <taxon>Actinomycetota</taxon>
        <taxon>Actinomycetes</taxon>
        <taxon>Kitasatosporales</taxon>
        <taxon>Streptomycetaceae</taxon>
        <taxon>Streptomyces</taxon>
    </lineage>
</organism>
<dbReference type="EMBL" id="BAAASL010000001">
    <property type="protein sequence ID" value="GAA2706766.1"/>
    <property type="molecule type" value="Genomic_DNA"/>
</dbReference>
<reference evidence="2 3" key="1">
    <citation type="journal article" date="2019" name="Int. J. Syst. Evol. Microbiol.">
        <title>The Global Catalogue of Microorganisms (GCM) 10K type strain sequencing project: providing services to taxonomists for standard genome sequencing and annotation.</title>
        <authorList>
            <consortium name="The Broad Institute Genomics Platform"/>
            <consortium name="The Broad Institute Genome Sequencing Center for Infectious Disease"/>
            <person name="Wu L."/>
            <person name="Ma J."/>
        </authorList>
    </citation>
    <scope>NUCLEOTIDE SEQUENCE [LARGE SCALE GENOMIC DNA]</scope>
    <source>
        <strain evidence="2 3">JCM 4542</strain>
    </source>
</reference>
<sequence length="561" mass="61618">MSTNTHSSHPLAHRTVLTVPQSATVLQDVRRISAAWLIEKYGSAPLATGQHDLADNCVLASQSIYQADGAEHALRLQLREDKPEATWRTTITAALCAGECAVVSVALEAFPNGDQPLSPGRPRLVRELVRDLAPVDGLSPLTLDARPVHADQVDALVDVLCEPRRLPVVVAARPVRPDAVWSDRMRQVLPQCAGAAALYLLEDLDAVDAFRKAIGDDHRVAPGAVRTFLTEVDPAWPQDAPRHRFLTMARLSDQSDRAWYGIAGTVQRLSTEAPLPDALRGLSFPDLGQLHREERQAALAEPRRTEELGAMAAQIARLTASLKKADQDLKEATREADLSARTKASLEEQLQAAVARADGDLEEAVRALDDLERARAEVRVLRHRLYAAGRHREAVLIEQPLGVPASFEDLWERLDAFEGLTVSADKGKALELDEAARARVWAAKAWNALRALDAYTRSAHDGFNGGFYEYCTSEQPGDVWPRKQVAMAETGATMNAWGDERIFPVPHDVAPTGRLEMQAHLKLHSKGSTSPRIYFHDDTKGCTGRVIVGYIGHHLKNKHTN</sequence>
<evidence type="ECO:0000256" key="1">
    <source>
        <dbReference type="SAM" id="Coils"/>
    </source>
</evidence>
<evidence type="ECO:0000313" key="3">
    <source>
        <dbReference type="Proteomes" id="UP001500886"/>
    </source>
</evidence>
<feature type="coiled-coil region" evidence="1">
    <location>
        <begin position="315"/>
        <end position="384"/>
    </location>
</feature>
<protein>
    <submittedName>
        <fullName evidence="2">Uncharacterized protein</fullName>
    </submittedName>
</protein>
<accession>A0ABN3THK9</accession>